<evidence type="ECO:0000256" key="1">
    <source>
        <dbReference type="ARBA" id="ARBA00008779"/>
    </source>
</evidence>
<comment type="similarity">
    <text evidence="1">Belongs to the sulfatase family.</text>
</comment>
<evidence type="ECO:0000256" key="3">
    <source>
        <dbReference type="ARBA" id="ARBA00022801"/>
    </source>
</evidence>
<comment type="caution">
    <text evidence="6">The sequence shown here is derived from an EMBL/GenBank/DDBJ whole genome shotgun (WGS) entry which is preliminary data.</text>
</comment>
<dbReference type="PROSITE" id="PS51257">
    <property type="entry name" value="PROKAR_LIPOPROTEIN"/>
    <property type="match status" value="1"/>
</dbReference>
<dbReference type="EMBL" id="VSDQ01000718">
    <property type="protein sequence ID" value="TYA71969.1"/>
    <property type="molecule type" value="Genomic_DNA"/>
</dbReference>
<reference evidence="6 7" key="1">
    <citation type="submission" date="2019-08" db="EMBL/GenBank/DDBJ databases">
        <title>Seonamhaeicola sediminis sp. nov., isolated from marine sediment.</title>
        <authorList>
            <person name="Cao W.R."/>
        </authorList>
    </citation>
    <scope>NUCLEOTIDE SEQUENCE [LARGE SCALE GENOMIC DNA]</scope>
    <source>
        <strain evidence="6 7">B011</strain>
    </source>
</reference>
<dbReference type="Pfam" id="PF00884">
    <property type="entry name" value="Sulfatase"/>
    <property type="match status" value="1"/>
</dbReference>
<evidence type="ECO:0000259" key="5">
    <source>
        <dbReference type="Pfam" id="PF00884"/>
    </source>
</evidence>
<dbReference type="AlphaFoldDB" id="A0A5D0HNK4"/>
<organism evidence="6 7">
    <name type="scientific">Seonamhaeicola marinus</name>
    <dbReference type="NCBI Taxonomy" id="1912246"/>
    <lineage>
        <taxon>Bacteria</taxon>
        <taxon>Pseudomonadati</taxon>
        <taxon>Bacteroidota</taxon>
        <taxon>Flavobacteriia</taxon>
        <taxon>Flavobacteriales</taxon>
        <taxon>Flavobacteriaceae</taxon>
    </lineage>
</organism>
<dbReference type="GO" id="GO:0046872">
    <property type="term" value="F:metal ion binding"/>
    <property type="evidence" value="ECO:0007669"/>
    <property type="project" value="UniProtKB-KW"/>
</dbReference>
<evidence type="ECO:0000256" key="2">
    <source>
        <dbReference type="ARBA" id="ARBA00022723"/>
    </source>
</evidence>
<evidence type="ECO:0000256" key="4">
    <source>
        <dbReference type="ARBA" id="ARBA00022837"/>
    </source>
</evidence>
<dbReference type="Gene3D" id="3.40.720.10">
    <property type="entry name" value="Alkaline Phosphatase, subunit A"/>
    <property type="match status" value="2"/>
</dbReference>
<feature type="domain" description="Sulfatase N-terminal" evidence="5">
    <location>
        <begin position="46"/>
        <end position="345"/>
    </location>
</feature>
<keyword evidence="6" id="KW-0808">Transferase</keyword>
<dbReference type="GO" id="GO:0004065">
    <property type="term" value="F:arylsulfatase activity"/>
    <property type="evidence" value="ECO:0007669"/>
    <property type="project" value="TreeGrafter"/>
</dbReference>
<dbReference type="InterPro" id="IPR050738">
    <property type="entry name" value="Sulfatase"/>
</dbReference>
<evidence type="ECO:0000313" key="7">
    <source>
        <dbReference type="Proteomes" id="UP000323930"/>
    </source>
</evidence>
<accession>A0A5D0HNK4</accession>
<dbReference type="PROSITE" id="PS00523">
    <property type="entry name" value="SULFATASE_1"/>
    <property type="match status" value="1"/>
</dbReference>
<dbReference type="InterPro" id="IPR000917">
    <property type="entry name" value="Sulfatase_N"/>
</dbReference>
<dbReference type="OrthoDB" id="975025at2"/>
<keyword evidence="4" id="KW-0106">Calcium</keyword>
<dbReference type="Proteomes" id="UP000323930">
    <property type="component" value="Unassembled WGS sequence"/>
</dbReference>
<keyword evidence="2" id="KW-0479">Metal-binding</keyword>
<dbReference type="RefSeq" id="WP_148544955.1">
    <property type="nucleotide sequence ID" value="NZ_VSDQ01000718.1"/>
</dbReference>
<protein>
    <submittedName>
        <fullName evidence="6">Sulfatase-like hydrolase/transferase</fullName>
    </submittedName>
</protein>
<dbReference type="InterPro" id="IPR017850">
    <property type="entry name" value="Alkaline_phosphatase_core_sf"/>
</dbReference>
<dbReference type="GO" id="GO:0016740">
    <property type="term" value="F:transferase activity"/>
    <property type="evidence" value="ECO:0007669"/>
    <property type="project" value="UniProtKB-KW"/>
</dbReference>
<name>A0A5D0HNK4_9FLAO</name>
<dbReference type="SUPFAM" id="SSF53649">
    <property type="entry name" value="Alkaline phosphatase-like"/>
    <property type="match status" value="1"/>
</dbReference>
<sequence>MRQIIILTFLGLLFYGCSSNNEAINSNEDDTAEDTTNDTPIEQSEPNILLIIADDFGLDACPGYNLGTEKPSMPNLINLMNNGLKFNNVWSNPTCSPTRAGILTGKHGFKNGVVRAGQVLSTSETSIQQFLDTNTNSAYSHAVVGKWHLARTDSHPNDMGVDYFAGTNSNVDSYFNWTLNINGTTSNSTDYVTSKLTDLAINWIDNQTKPWFLWLAYNAPHSPFHVPPNNLHTQGALAADQTSISNNPRPYYFAAVEALDTEMGRLLNSMTQAERDNTIIIFIGDNGTPGQVAQDYHSRRAKGTVYQGGVNVPMIVSGNGVSRKNQSEDALINSLDIFATVADIAETGTSEIHDSKSFKSLLTSSNQSFKSFIFTEILNDESTKDVTIRNTTHKYIQFGDGNEALYNLSQNALENPNLMQSTLSASDETIKNTLESELQNIID</sequence>
<evidence type="ECO:0000313" key="6">
    <source>
        <dbReference type="EMBL" id="TYA71969.1"/>
    </source>
</evidence>
<dbReference type="PANTHER" id="PTHR42693:SF53">
    <property type="entry name" value="ENDO-4-O-SULFATASE"/>
    <property type="match status" value="1"/>
</dbReference>
<dbReference type="PANTHER" id="PTHR42693">
    <property type="entry name" value="ARYLSULFATASE FAMILY MEMBER"/>
    <property type="match status" value="1"/>
</dbReference>
<gene>
    <name evidence="6" type="ORF">FUA24_20690</name>
</gene>
<dbReference type="InterPro" id="IPR024607">
    <property type="entry name" value="Sulfatase_CS"/>
</dbReference>
<keyword evidence="3 6" id="KW-0378">Hydrolase</keyword>
<proteinExistence type="inferred from homology"/>
<keyword evidence="7" id="KW-1185">Reference proteome</keyword>